<evidence type="ECO:0000313" key="3">
    <source>
        <dbReference type="Proteomes" id="UP000030853"/>
    </source>
</evidence>
<evidence type="ECO:0000256" key="1">
    <source>
        <dbReference type="SAM" id="Phobius"/>
    </source>
</evidence>
<proteinExistence type="predicted"/>
<dbReference type="AlphaFoldDB" id="A0A0B1RBC0"/>
<name>A0A0B1RBC0_9GAMM</name>
<protein>
    <submittedName>
        <fullName evidence="2">Uncharacterized protein</fullName>
    </submittedName>
</protein>
<reference evidence="2 3" key="1">
    <citation type="submission" date="2014-11" db="EMBL/GenBank/DDBJ databases">
        <title>Genome sequencing of Pantoea rodasii ND03.</title>
        <authorList>
            <person name="Muhamad Yunos N.Y."/>
            <person name="Chan K.-G."/>
        </authorList>
    </citation>
    <scope>NUCLEOTIDE SEQUENCE [LARGE SCALE GENOMIC DNA]</scope>
    <source>
        <strain evidence="2 3">ND03</strain>
    </source>
</reference>
<keyword evidence="1" id="KW-0472">Membrane</keyword>
<comment type="caution">
    <text evidence="2">The sequence shown here is derived from an EMBL/GenBank/DDBJ whole genome shotgun (WGS) entry which is preliminary data.</text>
</comment>
<evidence type="ECO:0000313" key="2">
    <source>
        <dbReference type="EMBL" id="KHJ68951.1"/>
    </source>
</evidence>
<dbReference type="Proteomes" id="UP000030853">
    <property type="component" value="Unassembled WGS sequence"/>
</dbReference>
<sequence>MRVLKLGVILEMIVVSGMAKIPCLLMALFQLYSTIIVRCGDRKRRDGRKVMPNVLVIRLPNHDNVQCEQGLTRENFRCKLQGKCVMQ</sequence>
<keyword evidence="1" id="KW-0812">Transmembrane</keyword>
<gene>
    <name evidence="2" type="ORF">QU24_06025</name>
</gene>
<accession>A0A0B1RBC0</accession>
<feature type="transmembrane region" description="Helical" evidence="1">
    <location>
        <begin position="12"/>
        <end position="35"/>
    </location>
</feature>
<organism evidence="2 3">
    <name type="scientific">Pantoea rodasii</name>
    <dbReference type="NCBI Taxonomy" id="1076549"/>
    <lineage>
        <taxon>Bacteria</taxon>
        <taxon>Pseudomonadati</taxon>
        <taxon>Pseudomonadota</taxon>
        <taxon>Gammaproteobacteria</taxon>
        <taxon>Enterobacterales</taxon>
        <taxon>Erwiniaceae</taxon>
        <taxon>Pantoea</taxon>
    </lineage>
</organism>
<dbReference type="EMBL" id="JTJJ01000026">
    <property type="protein sequence ID" value="KHJ68951.1"/>
    <property type="molecule type" value="Genomic_DNA"/>
</dbReference>
<keyword evidence="1" id="KW-1133">Transmembrane helix</keyword>